<keyword evidence="3" id="KW-1185">Reference proteome</keyword>
<evidence type="ECO:0000313" key="2">
    <source>
        <dbReference type="EMBL" id="KAL1880229.1"/>
    </source>
</evidence>
<proteinExistence type="predicted"/>
<dbReference type="Proteomes" id="UP001586593">
    <property type="component" value="Unassembled WGS sequence"/>
</dbReference>
<evidence type="ECO:0000256" key="1">
    <source>
        <dbReference type="SAM" id="MobiDB-lite"/>
    </source>
</evidence>
<sequence length="105" mass="11632">MSRIVDDHVSNTGSSGSKTHRQLPGLSRTTFRSSRAFHPCSGGDPHSSVHSFPSRKQQNGFRSLDGKEPFILLVHSTEQALYQIHVHVSAIKGNGTYRTFVVSHF</sequence>
<protein>
    <submittedName>
        <fullName evidence="2">Uncharacterized protein</fullName>
    </submittedName>
</protein>
<comment type="caution">
    <text evidence="2">The sequence shown here is derived from an EMBL/GenBank/DDBJ whole genome shotgun (WGS) entry which is preliminary data.</text>
</comment>
<gene>
    <name evidence="2" type="ORF">VTK73DRAFT_6057</name>
</gene>
<dbReference type="EMBL" id="JAZHXJ010000034">
    <property type="protein sequence ID" value="KAL1880229.1"/>
    <property type="molecule type" value="Genomic_DNA"/>
</dbReference>
<reference evidence="2 3" key="1">
    <citation type="journal article" date="2024" name="Commun. Biol.">
        <title>Comparative genomic analysis of thermophilic fungi reveals convergent evolutionary adaptations and gene losses.</title>
        <authorList>
            <person name="Steindorff A.S."/>
            <person name="Aguilar-Pontes M.V."/>
            <person name="Robinson A.J."/>
            <person name="Andreopoulos B."/>
            <person name="LaButti K."/>
            <person name="Kuo A."/>
            <person name="Mondo S."/>
            <person name="Riley R."/>
            <person name="Otillar R."/>
            <person name="Haridas S."/>
            <person name="Lipzen A."/>
            <person name="Grimwood J."/>
            <person name="Schmutz J."/>
            <person name="Clum A."/>
            <person name="Reid I.D."/>
            <person name="Moisan M.C."/>
            <person name="Butler G."/>
            <person name="Nguyen T.T.M."/>
            <person name="Dewar K."/>
            <person name="Conant G."/>
            <person name="Drula E."/>
            <person name="Henrissat B."/>
            <person name="Hansel C."/>
            <person name="Singer S."/>
            <person name="Hutchinson M.I."/>
            <person name="de Vries R.P."/>
            <person name="Natvig D.O."/>
            <person name="Powell A.J."/>
            <person name="Tsang A."/>
            <person name="Grigoriev I.V."/>
        </authorList>
    </citation>
    <scope>NUCLEOTIDE SEQUENCE [LARGE SCALE GENOMIC DNA]</scope>
    <source>
        <strain evidence="2 3">ATCC 24622</strain>
    </source>
</reference>
<organism evidence="2 3">
    <name type="scientific">Phialemonium thermophilum</name>
    <dbReference type="NCBI Taxonomy" id="223376"/>
    <lineage>
        <taxon>Eukaryota</taxon>
        <taxon>Fungi</taxon>
        <taxon>Dikarya</taxon>
        <taxon>Ascomycota</taxon>
        <taxon>Pezizomycotina</taxon>
        <taxon>Sordariomycetes</taxon>
        <taxon>Sordariomycetidae</taxon>
        <taxon>Cephalothecales</taxon>
        <taxon>Cephalothecaceae</taxon>
        <taxon>Phialemonium</taxon>
    </lineage>
</organism>
<feature type="region of interest" description="Disordered" evidence="1">
    <location>
        <begin position="1"/>
        <end position="61"/>
    </location>
</feature>
<name>A0ABR3XWX6_9PEZI</name>
<accession>A0ABR3XWX6</accession>
<evidence type="ECO:0000313" key="3">
    <source>
        <dbReference type="Proteomes" id="UP001586593"/>
    </source>
</evidence>
<feature type="compositionally biased region" description="Polar residues" evidence="1">
    <location>
        <begin position="48"/>
        <end position="61"/>
    </location>
</feature>